<keyword evidence="2" id="KW-1185">Reference proteome</keyword>
<dbReference type="RefSeq" id="WP_210658427.1">
    <property type="nucleotide sequence ID" value="NZ_JAGKQQ010000001.1"/>
</dbReference>
<sequence length="108" mass="11789">MNHPEVVTLYVIDDHLIGRIIWLLYRSWFVGHSTFILPAFGLEATSQTGAVNDAKGRNCRNSQNAKKPHIVKTVATVVNLGCGGLLHHKSQSAGRQRGAGELCRAQAL</sequence>
<name>A0ABS5BZW6_9BACT</name>
<reference evidence="1 2" key="1">
    <citation type="submission" date="2021-04" db="EMBL/GenBank/DDBJ databases">
        <authorList>
            <person name="Ivanova A."/>
        </authorList>
    </citation>
    <scope>NUCLEOTIDE SEQUENCE [LARGE SCALE GENOMIC DNA]</scope>
    <source>
        <strain evidence="1 2">G18</strain>
    </source>
</reference>
<gene>
    <name evidence="1" type="ORF">J8F10_24585</name>
</gene>
<dbReference type="EMBL" id="JAGKQQ010000001">
    <property type="protein sequence ID" value="MBP3958438.1"/>
    <property type="molecule type" value="Genomic_DNA"/>
</dbReference>
<proteinExistence type="predicted"/>
<comment type="caution">
    <text evidence="1">The sequence shown here is derived from an EMBL/GenBank/DDBJ whole genome shotgun (WGS) entry which is preliminary data.</text>
</comment>
<evidence type="ECO:0000313" key="1">
    <source>
        <dbReference type="EMBL" id="MBP3958438.1"/>
    </source>
</evidence>
<accession>A0ABS5BZW6</accession>
<protein>
    <submittedName>
        <fullName evidence="1">Uncharacterized protein</fullName>
    </submittedName>
</protein>
<evidence type="ECO:0000313" key="2">
    <source>
        <dbReference type="Proteomes" id="UP000676565"/>
    </source>
</evidence>
<organism evidence="1 2">
    <name type="scientific">Gemmata palustris</name>
    <dbReference type="NCBI Taxonomy" id="2822762"/>
    <lineage>
        <taxon>Bacteria</taxon>
        <taxon>Pseudomonadati</taxon>
        <taxon>Planctomycetota</taxon>
        <taxon>Planctomycetia</taxon>
        <taxon>Gemmatales</taxon>
        <taxon>Gemmataceae</taxon>
        <taxon>Gemmata</taxon>
    </lineage>
</organism>
<dbReference type="Proteomes" id="UP000676565">
    <property type="component" value="Unassembled WGS sequence"/>
</dbReference>